<feature type="transmembrane region" description="Helical" evidence="1">
    <location>
        <begin position="252"/>
        <end position="272"/>
    </location>
</feature>
<feature type="transmembrane region" description="Helical" evidence="1">
    <location>
        <begin position="417"/>
        <end position="434"/>
    </location>
</feature>
<accession>A0ABP1RC92</accession>
<keyword evidence="1" id="KW-0812">Transmembrane</keyword>
<feature type="transmembrane region" description="Helical" evidence="1">
    <location>
        <begin position="190"/>
        <end position="209"/>
    </location>
</feature>
<organism evidence="2 3">
    <name type="scientific">Orchesella dallaii</name>
    <dbReference type="NCBI Taxonomy" id="48710"/>
    <lineage>
        <taxon>Eukaryota</taxon>
        <taxon>Metazoa</taxon>
        <taxon>Ecdysozoa</taxon>
        <taxon>Arthropoda</taxon>
        <taxon>Hexapoda</taxon>
        <taxon>Collembola</taxon>
        <taxon>Entomobryomorpha</taxon>
        <taxon>Entomobryoidea</taxon>
        <taxon>Orchesellidae</taxon>
        <taxon>Orchesellinae</taxon>
        <taxon>Orchesella</taxon>
    </lineage>
</organism>
<evidence type="ECO:0000313" key="3">
    <source>
        <dbReference type="Proteomes" id="UP001642540"/>
    </source>
</evidence>
<evidence type="ECO:0000313" key="2">
    <source>
        <dbReference type="EMBL" id="CAL8125341.1"/>
    </source>
</evidence>
<gene>
    <name evidence="2" type="ORF">ODALV1_LOCUS20934</name>
</gene>
<comment type="caution">
    <text evidence="2">The sequence shown here is derived from an EMBL/GenBank/DDBJ whole genome shotgun (WGS) entry which is preliminary data.</text>
</comment>
<proteinExistence type="predicted"/>
<sequence>MVQIGIPILYYLGVATYKFDSKKLIFYKPKRKLKRVYLNVFLILTWFAYHTFQVIRFYVAKDFNSFNFTFTCLMTFCISNISFAITLYYEDEAFPMASSMFIFLRQINSDFLPTYNPNKSTYNKIVDLLSMAFILMISLLIFVTWLCFIFLPMFPNLPGNVVPQHWPFLLRFTIVYFAPNYIVMGQYLNAIAPALAIWIYGALVVPFVVRELRLGRKSYSSCAILRRPKTLMKLYRTCQLLQQMINLLLGKFIVPIQSVITFMSVVGFFLVITRRHEFDMAPFIVLISWAGIASIGWSLVLLMGGYLHSNGNKVLNSWKYNSWNSSAERKLMNKFRVSCRPIMICYGKMYVMRKQSVLIYNRGLSRGVVRALLTMNRSEQIAFHHQSIFSTINTNILIKLCKAFSAHNFNSFKMMKYILVVLAIIAVASAQLHYSGLNGANLHPGIAASSYNGINRFGSTGGLAYGVHSCNFALPW</sequence>
<dbReference type="Proteomes" id="UP001642540">
    <property type="component" value="Unassembled WGS sequence"/>
</dbReference>
<evidence type="ECO:0000256" key="1">
    <source>
        <dbReference type="SAM" id="Phobius"/>
    </source>
</evidence>
<name>A0ABP1RC92_9HEXA</name>
<protein>
    <recommendedName>
        <fullName evidence="4">Gustatory receptor</fullName>
    </recommendedName>
</protein>
<feature type="transmembrane region" description="Helical" evidence="1">
    <location>
        <begin position="128"/>
        <end position="154"/>
    </location>
</feature>
<keyword evidence="3" id="KW-1185">Reference proteome</keyword>
<dbReference type="EMBL" id="CAXLJM020000069">
    <property type="protein sequence ID" value="CAL8125341.1"/>
    <property type="molecule type" value="Genomic_DNA"/>
</dbReference>
<keyword evidence="1" id="KW-0472">Membrane</keyword>
<feature type="transmembrane region" description="Helical" evidence="1">
    <location>
        <begin position="66"/>
        <end position="89"/>
    </location>
</feature>
<reference evidence="2 3" key="1">
    <citation type="submission" date="2024-08" db="EMBL/GenBank/DDBJ databases">
        <authorList>
            <person name="Cucini C."/>
            <person name="Frati F."/>
        </authorList>
    </citation>
    <scope>NUCLEOTIDE SEQUENCE [LARGE SCALE GENOMIC DNA]</scope>
</reference>
<keyword evidence="1" id="KW-1133">Transmembrane helix</keyword>
<feature type="transmembrane region" description="Helical" evidence="1">
    <location>
        <begin position="284"/>
        <end position="307"/>
    </location>
</feature>
<feature type="transmembrane region" description="Helical" evidence="1">
    <location>
        <begin position="36"/>
        <end position="59"/>
    </location>
</feature>
<evidence type="ECO:0008006" key="4">
    <source>
        <dbReference type="Google" id="ProtNLM"/>
    </source>
</evidence>